<protein>
    <recommendedName>
        <fullName evidence="1">non-specific serine/threonine protein kinase</fullName>
        <ecNumber evidence="1">2.7.11.1</ecNumber>
    </recommendedName>
</protein>
<dbReference type="EMBL" id="CAJPVJ010003879">
    <property type="protein sequence ID" value="CAG2168043.1"/>
    <property type="molecule type" value="Genomic_DNA"/>
</dbReference>
<accession>A0A7R9QM63</accession>
<keyword evidence="7" id="KW-0652">Protein synthesis inhibitor</keyword>
<evidence type="ECO:0000256" key="10">
    <source>
        <dbReference type="ARBA" id="ARBA00048977"/>
    </source>
</evidence>
<dbReference type="Pfam" id="PF00069">
    <property type="entry name" value="Pkinase"/>
    <property type="match status" value="1"/>
</dbReference>
<dbReference type="InterPro" id="IPR050339">
    <property type="entry name" value="CC_SR_Kinase"/>
</dbReference>
<dbReference type="InterPro" id="IPR000719">
    <property type="entry name" value="Prot_kinase_dom"/>
</dbReference>
<sequence length="127" mass="14263">MELCADSLKDILQVLPKEFHRTSGEPMGAVEYHISCRIFREILESVQYLHEINPQIIHRDLKPDNILMARVVKDDRVVKISDFGLASLHTGAGNNHIQGVGTIRYMAPEVKLNSNYSTKADIYSIGG</sequence>
<dbReference type="PROSITE" id="PS00108">
    <property type="entry name" value="PROTEIN_KINASE_ST"/>
    <property type="match status" value="1"/>
</dbReference>
<dbReference type="InterPro" id="IPR008271">
    <property type="entry name" value="Ser/Thr_kinase_AS"/>
</dbReference>
<dbReference type="EC" id="2.7.11.1" evidence="1"/>
<name>A0A7R9QM63_9ACAR</name>
<keyword evidence="2" id="KW-0723">Serine/threonine-protein kinase</keyword>
<comment type="catalytic activity">
    <reaction evidence="9">
        <text>L-threonyl-[protein] + ATP = O-phospho-L-threonyl-[protein] + ADP + H(+)</text>
        <dbReference type="Rhea" id="RHEA:46608"/>
        <dbReference type="Rhea" id="RHEA-COMP:11060"/>
        <dbReference type="Rhea" id="RHEA-COMP:11605"/>
        <dbReference type="ChEBI" id="CHEBI:15378"/>
        <dbReference type="ChEBI" id="CHEBI:30013"/>
        <dbReference type="ChEBI" id="CHEBI:30616"/>
        <dbReference type="ChEBI" id="CHEBI:61977"/>
        <dbReference type="ChEBI" id="CHEBI:456216"/>
        <dbReference type="EC" id="2.7.11.1"/>
    </reaction>
    <physiologicalReaction direction="left-to-right" evidence="9">
        <dbReference type="Rhea" id="RHEA:46609"/>
    </physiologicalReaction>
</comment>
<dbReference type="GO" id="GO:0005737">
    <property type="term" value="C:cytoplasm"/>
    <property type="evidence" value="ECO:0007669"/>
    <property type="project" value="TreeGrafter"/>
</dbReference>
<keyword evidence="6" id="KW-0067">ATP-binding</keyword>
<comment type="similarity">
    <text evidence="8">Belongs to the protein kinase superfamily. Ser/Thr protein kinase family. GCN2 subfamily.</text>
</comment>
<organism evidence="12">
    <name type="scientific">Oppiella nova</name>
    <dbReference type="NCBI Taxonomy" id="334625"/>
    <lineage>
        <taxon>Eukaryota</taxon>
        <taxon>Metazoa</taxon>
        <taxon>Ecdysozoa</taxon>
        <taxon>Arthropoda</taxon>
        <taxon>Chelicerata</taxon>
        <taxon>Arachnida</taxon>
        <taxon>Acari</taxon>
        <taxon>Acariformes</taxon>
        <taxon>Sarcoptiformes</taxon>
        <taxon>Oribatida</taxon>
        <taxon>Brachypylina</taxon>
        <taxon>Oppioidea</taxon>
        <taxon>Oppiidae</taxon>
        <taxon>Oppiella</taxon>
    </lineage>
</organism>
<evidence type="ECO:0000256" key="6">
    <source>
        <dbReference type="ARBA" id="ARBA00022840"/>
    </source>
</evidence>
<evidence type="ECO:0000256" key="8">
    <source>
        <dbReference type="ARBA" id="ARBA00037982"/>
    </source>
</evidence>
<dbReference type="OrthoDB" id="6434949at2759"/>
<proteinExistence type="inferred from homology"/>
<dbReference type="InterPro" id="IPR011009">
    <property type="entry name" value="Kinase-like_dom_sf"/>
</dbReference>
<feature type="domain" description="Protein kinase" evidence="11">
    <location>
        <begin position="1"/>
        <end position="127"/>
    </location>
</feature>
<dbReference type="AlphaFoldDB" id="A0A7R9QM63"/>
<dbReference type="Gene3D" id="1.10.510.10">
    <property type="entry name" value="Transferase(Phosphotransferase) domain 1"/>
    <property type="match status" value="1"/>
</dbReference>
<keyword evidence="4" id="KW-0547">Nucleotide-binding</keyword>
<evidence type="ECO:0000256" key="3">
    <source>
        <dbReference type="ARBA" id="ARBA00022679"/>
    </source>
</evidence>
<dbReference type="SUPFAM" id="SSF56112">
    <property type="entry name" value="Protein kinase-like (PK-like)"/>
    <property type="match status" value="1"/>
</dbReference>
<evidence type="ECO:0000313" key="12">
    <source>
        <dbReference type="EMBL" id="CAD7649921.1"/>
    </source>
</evidence>
<evidence type="ECO:0000256" key="5">
    <source>
        <dbReference type="ARBA" id="ARBA00022777"/>
    </source>
</evidence>
<evidence type="ECO:0000259" key="11">
    <source>
        <dbReference type="PROSITE" id="PS50011"/>
    </source>
</evidence>
<evidence type="ECO:0000313" key="13">
    <source>
        <dbReference type="Proteomes" id="UP000728032"/>
    </source>
</evidence>
<dbReference type="PANTHER" id="PTHR11042">
    <property type="entry name" value="EUKARYOTIC TRANSLATION INITIATION FACTOR 2-ALPHA KINASE EIF2-ALPHA KINASE -RELATED"/>
    <property type="match status" value="1"/>
</dbReference>
<evidence type="ECO:0000256" key="4">
    <source>
        <dbReference type="ARBA" id="ARBA00022741"/>
    </source>
</evidence>
<dbReference type="GO" id="GO:0005634">
    <property type="term" value="C:nucleus"/>
    <property type="evidence" value="ECO:0007669"/>
    <property type="project" value="TreeGrafter"/>
</dbReference>
<keyword evidence="3" id="KW-0808">Transferase</keyword>
<evidence type="ECO:0000256" key="7">
    <source>
        <dbReference type="ARBA" id="ARBA00023193"/>
    </source>
</evidence>
<dbReference type="EMBL" id="OC918704">
    <property type="protein sequence ID" value="CAD7649921.1"/>
    <property type="molecule type" value="Genomic_DNA"/>
</dbReference>
<dbReference type="GO" id="GO:0017148">
    <property type="term" value="P:negative regulation of translation"/>
    <property type="evidence" value="ECO:0007669"/>
    <property type="project" value="UniProtKB-KW"/>
</dbReference>
<evidence type="ECO:0000256" key="2">
    <source>
        <dbReference type="ARBA" id="ARBA00022527"/>
    </source>
</evidence>
<dbReference type="PANTHER" id="PTHR11042:SF160">
    <property type="entry name" value="EUKARYOTIC TRANSLATION INITIATION FACTOR 2-ALPHA KINASE 1"/>
    <property type="match status" value="1"/>
</dbReference>
<keyword evidence="5" id="KW-0418">Kinase</keyword>
<comment type="catalytic activity">
    <reaction evidence="10">
        <text>L-seryl-[protein] + ATP = O-phospho-L-seryl-[protein] + ADP + H(+)</text>
        <dbReference type="Rhea" id="RHEA:17989"/>
        <dbReference type="Rhea" id="RHEA-COMP:9863"/>
        <dbReference type="Rhea" id="RHEA-COMP:11604"/>
        <dbReference type="ChEBI" id="CHEBI:15378"/>
        <dbReference type="ChEBI" id="CHEBI:29999"/>
        <dbReference type="ChEBI" id="CHEBI:30616"/>
        <dbReference type="ChEBI" id="CHEBI:83421"/>
        <dbReference type="ChEBI" id="CHEBI:456216"/>
        <dbReference type="EC" id="2.7.11.1"/>
    </reaction>
    <physiologicalReaction direction="left-to-right" evidence="10">
        <dbReference type="Rhea" id="RHEA:17990"/>
    </physiologicalReaction>
</comment>
<evidence type="ECO:0000256" key="1">
    <source>
        <dbReference type="ARBA" id="ARBA00012513"/>
    </source>
</evidence>
<dbReference type="GO" id="GO:0004694">
    <property type="term" value="F:eukaryotic translation initiation factor 2alpha kinase activity"/>
    <property type="evidence" value="ECO:0007669"/>
    <property type="project" value="TreeGrafter"/>
</dbReference>
<keyword evidence="13" id="KW-1185">Reference proteome</keyword>
<dbReference type="GO" id="GO:0005524">
    <property type="term" value="F:ATP binding"/>
    <property type="evidence" value="ECO:0007669"/>
    <property type="project" value="UniProtKB-KW"/>
</dbReference>
<evidence type="ECO:0000256" key="9">
    <source>
        <dbReference type="ARBA" id="ARBA00048659"/>
    </source>
</evidence>
<reference evidence="12" key="1">
    <citation type="submission" date="2020-11" db="EMBL/GenBank/DDBJ databases">
        <authorList>
            <person name="Tran Van P."/>
        </authorList>
    </citation>
    <scope>NUCLEOTIDE SEQUENCE</scope>
</reference>
<gene>
    <name evidence="12" type="ORF">ONB1V03_LOCUS7537</name>
</gene>
<dbReference type="Proteomes" id="UP000728032">
    <property type="component" value="Unassembled WGS sequence"/>
</dbReference>
<dbReference type="PROSITE" id="PS50011">
    <property type="entry name" value="PROTEIN_KINASE_DOM"/>
    <property type="match status" value="1"/>
</dbReference>